<evidence type="ECO:0000313" key="3">
    <source>
        <dbReference type="Proteomes" id="UP000827092"/>
    </source>
</evidence>
<sequence length="918" mass="104306">MSAKNNNIEFEEIISDSEEENKENEICLDICARHFIDVKSPKIPLVHKIPLIPPEQKLVDLKNDCEKNFDARTFETIDGKDSVKYPVINANYEDCINFSLINGSFAENSALIEENTIDNIINNLKNDNLVAGDKEGCFEISSLPISKIEDKHEAKTYNSEFLKGSQNKDYGQTALENNDIKTNVIENFPGKQRGNSCITESFCDLNLIIDNVNMQTSPNVTYKNSIFGKDITQTPDKLDDNFLLKCSDLSLNNHKHCTNEMYNYSQPLFANSQTPVLDIMSDSIHRWTDQNNPKLENSAVNERNQNCNGVTGDSSPSLFSPGPTQNDESDETHSLLIEGVRVSNVCDNEVEETQLHQQVCCSSIGHNVERDYEYNCPLKVDNIIQGAPNDSLQYGSTLLPHDIEEAFSHEITTNISHSSENCLNFKIAESCANLADLSSNLKLDNYEKIDGVVTFFHGECKEMSNTTTQSPSLLDAQDSSENKVIIRENHESNSSLEKEDNKFDYVLKLKPEQILPGKNIFCVNSFDNTFPNVSKQTDGLMSSLAEGKNEEPLDVRREKVKRNLFFKSGATRCESRFQTPWRFEDMEKSKALNVHGRKEIRKGENFKDSIGKEDVETTDETSLTRDSISREKFNDHCVQTISTEKENSVNINKNQQHSTNNKNFAVETPKKLEYEINMECSNDYTVKNHEDLKLVLKRKTEMPSEGLSESYATQGGNNVIHPENGTNISVDAVSRRKRRCSVYVDETFRKGSRKVNHIYQKDPDKIKNYSSETGLKDDWNSKDDIKSSGNYMKLRDRNLPKTGSQRNQQKFRKEIIHRKSQPLLKEADISNKNNCLLDKIQNKLFKIKKLVKTKNASERKLTLASTYLKHMRIVLQKSELYTSMSADDGISGAFSDSTFPSKLLHLRNLCEILIGQLK</sequence>
<gene>
    <name evidence="2" type="ORF">JTE90_022003</name>
</gene>
<dbReference type="EMBL" id="JAFNEN010000185">
    <property type="protein sequence ID" value="KAG8190354.1"/>
    <property type="molecule type" value="Genomic_DNA"/>
</dbReference>
<keyword evidence="3" id="KW-1185">Reference proteome</keyword>
<feature type="compositionally biased region" description="Polar residues" evidence="1">
    <location>
        <begin position="303"/>
        <end position="326"/>
    </location>
</feature>
<organism evidence="2 3">
    <name type="scientific">Oedothorax gibbosus</name>
    <dbReference type="NCBI Taxonomy" id="931172"/>
    <lineage>
        <taxon>Eukaryota</taxon>
        <taxon>Metazoa</taxon>
        <taxon>Ecdysozoa</taxon>
        <taxon>Arthropoda</taxon>
        <taxon>Chelicerata</taxon>
        <taxon>Arachnida</taxon>
        <taxon>Araneae</taxon>
        <taxon>Araneomorphae</taxon>
        <taxon>Entelegynae</taxon>
        <taxon>Araneoidea</taxon>
        <taxon>Linyphiidae</taxon>
        <taxon>Erigoninae</taxon>
        <taxon>Oedothorax</taxon>
    </lineage>
</organism>
<reference evidence="2 3" key="1">
    <citation type="journal article" date="2022" name="Nat. Ecol. Evol.">
        <title>A masculinizing supergene underlies an exaggerated male reproductive morph in a spider.</title>
        <authorList>
            <person name="Hendrickx F."/>
            <person name="De Corte Z."/>
            <person name="Sonet G."/>
            <person name="Van Belleghem S.M."/>
            <person name="Kostlbacher S."/>
            <person name="Vangestel C."/>
        </authorList>
    </citation>
    <scope>NUCLEOTIDE SEQUENCE [LARGE SCALE GENOMIC DNA]</scope>
    <source>
        <strain evidence="2">W744_W776</strain>
    </source>
</reference>
<protein>
    <submittedName>
        <fullName evidence="2">Uncharacterized protein</fullName>
    </submittedName>
</protein>
<accession>A0AAV6V1K2</accession>
<evidence type="ECO:0000313" key="2">
    <source>
        <dbReference type="EMBL" id="KAG8190354.1"/>
    </source>
</evidence>
<dbReference type="Proteomes" id="UP000827092">
    <property type="component" value="Unassembled WGS sequence"/>
</dbReference>
<comment type="caution">
    <text evidence="2">The sequence shown here is derived from an EMBL/GenBank/DDBJ whole genome shotgun (WGS) entry which is preliminary data.</text>
</comment>
<evidence type="ECO:0000256" key="1">
    <source>
        <dbReference type="SAM" id="MobiDB-lite"/>
    </source>
</evidence>
<name>A0AAV6V1K2_9ARAC</name>
<feature type="region of interest" description="Disordered" evidence="1">
    <location>
        <begin position="705"/>
        <end position="724"/>
    </location>
</feature>
<feature type="region of interest" description="Disordered" evidence="1">
    <location>
        <begin position="303"/>
        <end position="331"/>
    </location>
</feature>
<dbReference type="AlphaFoldDB" id="A0AAV6V1K2"/>
<proteinExistence type="predicted"/>